<name>A0A561VSP4_ACTTI</name>
<proteinExistence type="predicted"/>
<keyword evidence="2" id="KW-1185">Reference proteome</keyword>
<evidence type="ECO:0000313" key="1">
    <source>
        <dbReference type="EMBL" id="TWG14639.1"/>
    </source>
</evidence>
<sequence length="106" mass="11264">MHVEIGLGRAGAEVRNVLASTFGLVADLPATVETGCGQRVPRARTSPHPRSVTCLACREFASRRHRALAEQLASMSGMPGLAIGAEDAARVVAWHRDLADRFDDAG</sequence>
<protein>
    <submittedName>
        <fullName evidence="1">Uncharacterized protein</fullName>
    </submittedName>
</protein>
<dbReference type="Proteomes" id="UP000320239">
    <property type="component" value="Unassembled WGS sequence"/>
</dbReference>
<comment type="caution">
    <text evidence="1">The sequence shown here is derived from an EMBL/GenBank/DDBJ whole genome shotgun (WGS) entry which is preliminary data.</text>
</comment>
<dbReference type="EMBL" id="VIWY01000004">
    <property type="protein sequence ID" value="TWG14639.1"/>
    <property type="molecule type" value="Genomic_DNA"/>
</dbReference>
<accession>A0A561VSP4</accession>
<organism evidence="1 2">
    <name type="scientific">Actinoplanes teichomyceticus</name>
    <dbReference type="NCBI Taxonomy" id="1867"/>
    <lineage>
        <taxon>Bacteria</taxon>
        <taxon>Bacillati</taxon>
        <taxon>Actinomycetota</taxon>
        <taxon>Actinomycetes</taxon>
        <taxon>Micromonosporales</taxon>
        <taxon>Micromonosporaceae</taxon>
        <taxon>Actinoplanes</taxon>
    </lineage>
</organism>
<reference evidence="1 2" key="1">
    <citation type="submission" date="2019-06" db="EMBL/GenBank/DDBJ databases">
        <title>Sequencing the genomes of 1000 actinobacteria strains.</title>
        <authorList>
            <person name="Klenk H.-P."/>
        </authorList>
    </citation>
    <scope>NUCLEOTIDE SEQUENCE [LARGE SCALE GENOMIC DNA]</scope>
    <source>
        <strain evidence="1 2">DSM 43866</strain>
    </source>
</reference>
<dbReference type="AlphaFoldDB" id="A0A561VSP4"/>
<gene>
    <name evidence="1" type="ORF">FHX34_104945</name>
</gene>
<evidence type="ECO:0000313" key="2">
    <source>
        <dbReference type="Proteomes" id="UP000320239"/>
    </source>
</evidence>